<evidence type="ECO:0000313" key="2">
    <source>
        <dbReference type="Proteomes" id="UP000008207"/>
    </source>
</evidence>
<dbReference type="KEGG" id="mno:Mnod_0088"/>
<accession>B8IU92</accession>
<protein>
    <submittedName>
        <fullName evidence="1">Uncharacterized protein</fullName>
    </submittedName>
</protein>
<dbReference type="RefSeq" id="WP_012634376.1">
    <property type="nucleotide sequence ID" value="NC_011894.1"/>
</dbReference>
<evidence type="ECO:0000313" key="1">
    <source>
        <dbReference type="EMBL" id="ACL55137.1"/>
    </source>
</evidence>
<dbReference type="OrthoDB" id="7997598at2"/>
<keyword evidence="2" id="KW-1185">Reference proteome</keyword>
<proteinExistence type="predicted"/>
<name>B8IU92_METNO</name>
<dbReference type="HOGENOM" id="CLU_178572_0_0_5"/>
<gene>
    <name evidence="1" type="ordered locus">Mnod_0088</name>
</gene>
<dbReference type="EMBL" id="CP001349">
    <property type="protein sequence ID" value="ACL55137.1"/>
    <property type="molecule type" value="Genomic_DNA"/>
</dbReference>
<reference evidence="1 2" key="1">
    <citation type="submission" date="2009-01" db="EMBL/GenBank/DDBJ databases">
        <title>Complete sequence of chromosome of Methylobacterium nodulans ORS 2060.</title>
        <authorList>
            <consortium name="US DOE Joint Genome Institute"/>
            <person name="Lucas S."/>
            <person name="Copeland A."/>
            <person name="Lapidus A."/>
            <person name="Glavina del Rio T."/>
            <person name="Dalin E."/>
            <person name="Tice H."/>
            <person name="Bruce D."/>
            <person name="Goodwin L."/>
            <person name="Pitluck S."/>
            <person name="Sims D."/>
            <person name="Brettin T."/>
            <person name="Detter J.C."/>
            <person name="Han C."/>
            <person name="Larimer F."/>
            <person name="Land M."/>
            <person name="Hauser L."/>
            <person name="Kyrpides N."/>
            <person name="Ivanova N."/>
            <person name="Marx C.J."/>
            <person name="Richardson P."/>
        </authorList>
    </citation>
    <scope>NUCLEOTIDE SEQUENCE [LARGE SCALE GENOMIC DNA]</scope>
    <source>
        <strain evidence="2">LMG 21967 / CNCM I-2342 / ORS 2060</strain>
    </source>
</reference>
<dbReference type="Proteomes" id="UP000008207">
    <property type="component" value="Chromosome"/>
</dbReference>
<dbReference type="AlphaFoldDB" id="B8IU92"/>
<organism evidence="1 2">
    <name type="scientific">Methylobacterium nodulans (strain LMG 21967 / CNCM I-2342 / ORS 2060)</name>
    <dbReference type="NCBI Taxonomy" id="460265"/>
    <lineage>
        <taxon>Bacteria</taxon>
        <taxon>Pseudomonadati</taxon>
        <taxon>Pseudomonadota</taxon>
        <taxon>Alphaproteobacteria</taxon>
        <taxon>Hyphomicrobiales</taxon>
        <taxon>Methylobacteriaceae</taxon>
        <taxon>Methylobacterium</taxon>
    </lineage>
</organism>
<sequence>MLVFLNDTLLSVVTQLRNSVGEEFAGRWFIEAGFGPCSRTPSQVFDTAEDAMQWVRGCLEEDATVWEHEAVA</sequence>